<dbReference type="OrthoDB" id="7683804at2759"/>
<sequence length="140" mass="14624">MVTPVHRFQPIECVAAASAAHAHANVHASQRRNNGRSSSDLPTRSHAVELDSSVFLDLPLDGGGGGNETGGPPPTGGHHMSPNTTLDPAVVAKQSICGLRLSFALLTALIGGARLYADYQHNLRAEEAPPPSYDKAIIVS</sequence>
<protein>
    <submittedName>
        <fullName evidence="2">Uncharacterized protein</fullName>
    </submittedName>
</protein>
<organism evidence="2 3">
    <name type="scientific">Laodelphax striatellus</name>
    <name type="common">Small brown planthopper</name>
    <name type="synonym">Delphax striatella</name>
    <dbReference type="NCBI Taxonomy" id="195883"/>
    <lineage>
        <taxon>Eukaryota</taxon>
        <taxon>Metazoa</taxon>
        <taxon>Ecdysozoa</taxon>
        <taxon>Arthropoda</taxon>
        <taxon>Hexapoda</taxon>
        <taxon>Insecta</taxon>
        <taxon>Pterygota</taxon>
        <taxon>Neoptera</taxon>
        <taxon>Paraneoptera</taxon>
        <taxon>Hemiptera</taxon>
        <taxon>Auchenorrhyncha</taxon>
        <taxon>Fulgoroidea</taxon>
        <taxon>Delphacidae</taxon>
        <taxon>Criomorphinae</taxon>
        <taxon>Laodelphax</taxon>
    </lineage>
</organism>
<feature type="region of interest" description="Disordered" evidence="1">
    <location>
        <begin position="56"/>
        <end position="85"/>
    </location>
</feature>
<evidence type="ECO:0000256" key="1">
    <source>
        <dbReference type="SAM" id="MobiDB-lite"/>
    </source>
</evidence>
<feature type="region of interest" description="Disordered" evidence="1">
    <location>
        <begin position="24"/>
        <end position="44"/>
    </location>
</feature>
<dbReference type="AlphaFoldDB" id="A0A482XA45"/>
<gene>
    <name evidence="2" type="ORF">LSTR_LSTR001401</name>
</gene>
<evidence type="ECO:0000313" key="2">
    <source>
        <dbReference type="EMBL" id="RZF42606.1"/>
    </source>
</evidence>
<dbReference type="InParanoid" id="A0A482XA45"/>
<dbReference type="EMBL" id="QKKF02014716">
    <property type="protein sequence ID" value="RZF42606.1"/>
    <property type="molecule type" value="Genomic_DNA"/>
</dbReference>
<name>A0A482XA45_LAOST</name>
<proteinExistence type="predicted"/>
<comment type="caution">
    <text evidence="2">The sequence shown here is derived from an EMBL/GenBank/DDBJ whole genome shotgun (WGS) entry which is preliminary data.</text>
</comment>
<evidence type="ECO:0000313" key="3">
    <source>
        <dbReference type="Proteomes" id="UP000291343"/>
    </source>
</evidence>
<keyword evidence="3" id="KW-1185">Reference proteome</keyword>
<accession>A0A482XA45</accession>
<dbReference type="Proteomes" id="UP000291343">
    <property type="component" value="Unassembled WGS sequence"/>
</dbReference>
<reference evidence="2 3" key="1">
    <citation type="journal article" date="2017" name="Gigascience">
        <title>Genome sequence of the small brown planthopper, Laodelphax striatellus.</title>
        <authorList>
            <person name="Zhu J."/>
            <person name="Jiang F."/>
            <person name="Wang X."/>
            <person name="Yang P."/>
            <person name="Bao Y."/>
            <person name="Zhao W."/>
            <person name="Wang W."/>
            <person name="Lu H."/>
            <person name="Wang Q."/>
            <person name="Cui N."/>
            <person name="Li J."/>
            <person name="Chen X."/>
            <person name="Luo L."/>
            <person name="Yu J."/>
            <person name="Kang L."/>
            <person name="Cui F."/>
        </authorList>
    </citation>
    <scope>NUCLEOTIDE SEQUENCE [LARGE SCALE GENOMIC DNA]</scope>
    <source>
        <strain evidence="2">Lst14</strain>
    </source>
</reference>